<dbReference type="EMBL" id="SSTE01007373">
    <property type="protein sequence ID" value="KAA0056628.1"/>
    <property type="molecule type" value="Genomic_DNA"/>
</dbReference>
<proteinExistence type="predicted"/>
<dbReference type="Proteomes" id="UP000321393">
    <property type="component" value="Unassembled WGS sequence"/>
</dbReference>
<comment type="caution">
    <text evidence="1">The sequence shown here is derived from an EMBL/GenBank/DDBJ whole genome shotgun (WGS) entry which is preliminary data.</text>
</comment>
<name>A0A5A7UNG0_CUCMM</name>
<protein>
    <submittedName>
        <fullName evidence="1">Uncharacterized protein</fullName>
    </submittedName>
</protein>
<reference evidence="1 2" key="1">
    <citation type="submission" date="2019-08" db="EMBL/GenBank/DDBJ databases">
        <title>Draft genome sequences of two oriental melons (Cucumis melo L. var makuwa).</title>
        <authorList>
            <person name="Kwon S.-Y."/>
        </authorList>
    </citation>
    <scope>NUCLEOTIDE SEQUENCE [LARGE SCALE GENOMIC DNA]</scope>
    <source>
        <strain evidence="2">cv. SW 3</strain>
        <tissue evidence="1">Leaf</tissue>
    </source>
</reference>
<organism evidence="1 2">
    <name type="scientific">Cucumis melo var. makuwa</name>
    <name type="common">Oriental melon</name>
    <dbReference type="NCBI Taxonomy" id="1194695"/>
    <lineage>
        <taxon>Eukaryota</taxon>
        <taxon>Viridiplantae</taxon>
        <taxon>Streptophyta</taxon>
        <taxon>Embryophyta</taxon>
        <taxon>Tracheophyta</taxon>
        <taxon>Spermatophyta</taxon>
        <taxon>Magnoliopsida</taxon>
        <taxon>eudicotyledons</taxon>
        <taxon>Gunneridae</taxon>
        <taxon>Pentapetalae</taxon>
        <taxon>rosids</taxon>
        <taxon>fabids</taxon>
        <taxon>Cucurbitales</taxon>
        <taxon>Cucurbitaceae</taxon>
        <taxon>Benincaseae</taxon>
        <taxon>Cucumis</taxon>
    </lineage>
</organism>
<sequence length="121" mass="14121">MLNVVQFGHDAQTDSLIRRSQFAMDGSRHSILSSVTDGPYVRNSPQVHRVEKEWEQTADIARACLEKASRPREERVDQKQCPFEFEWSTKFLINGATMPYSYLSTWKRKKIEKSRKSLLTK</sequence>
<accession>A0A5A7UNG0</accession>
<evidence type="ECO:0000313" key="2">
    <source>
        <dbReference type="Proteomes" id="UP000321393"/>
    </source>
</evidence>
<gene>
    <name evidence="1" type="ORF">E6C27_scaffold288G001490</name>
</gene>
<dbReference type="AlphaFoldDB" id="A0A5A7UNG0"/>
<evidence type="ECO:0000313" key="1">
    <source>
        <dbReference type="EMBL" id="KAA0056628.1"/>
    </source>
</evidence>